<evidence type="ECO:0000259" key="2">
    <source>
        <dbReference type="Pfam" id="PF09994"/>
    </source>
</evidence>
<dbReference type="AlphaFoldDB" id="A0A371CRW5"/>
<dbReference type="SUPFAM" id="SSF53474">
    <property type="entry name" value="alpha/beta-Hydrolases"/>
    <property type="match status" value="1"/>
</dbReference>
<dbReference type="EMBL" id="KZ857473">
    <property type="protein sequence ID" value="RDX42989.1"/>
    <property type="molecule type" value="Genomic_DNA"/>
</dbReference>
<dbReference type="STRING" id="139420.A0A371CRW5"/>
<gene>
    <name evidence="3" type="ORF">OH76DRAFT_1253027</name>
</gene>
<evidence type="ECO:0000313" key="4">
    <source>
        <dbReference type="Proteomes" id="UP000256964"/>
    </source>
</evidence>
<feature type="domain" description="T6SS Phospholipase effector Tle1-like catalytic" evidence="2">
    <location>
        <begin position="44"/>
        <end position="351"/>
    </location>
</feature>
<reference evidence="3 4" key="1">
    <citation type="journal article" date="2018" name="Biotechnol. Biofuels">
        <title>Integrative visual omics of the white-rot fungus Polyporus brumalis exposes the biotechnological potential of its oxidative enzymes for delignifying raw plant biomass.</title>
        <authorList>
            <person name="Miyauchi S."/>
            <person name="Rancon A."/>
            <person name="Drula E."/>
            <person name="Hage H."/>
            <person name="Chaduli D."/>
            <person name="Favel A."/>
            <person name="Grisel S."/>
            <person name="Henrissat B."/>
            <person name="Herpoel-Gimbert I."/>
            <person name="Ruiz-Duenas F.J."/>
            <person name="Chevret D."/>
            <person name="Hainaut M."/>
            <person name="Lin J."/>
            <person name="Wang M."/>
            <person name="Pangilinan J."/>
            <person name="Lipzen A."/>
            <person name="Lesage-Meessen L."/>
            <person name="Navarro D."/>
            <person name="Riley R."/>
            <person name="Grigoriev I.V."/>
            <person name="Zhou S."/>
            <person name="Raouche S."/>
            <person name="Rosso M.N."/>
        </authorList>
    </citation>
    <scope>NUCLEOTIDE SEQUENCE [LARGE SCALE GENOMIC DNA]</scope>
    <source>
        <strain evidence="3 4">BRFM 1820</strain>
    </source>
</reference>
<feature type="compositionally biased region" description="Polar residues" evidence="1">
    <location>
        <begin position="1"/>
        <end position="11"/>
    </location>
</feature>
<dbReference type="Pfam" id="PF09994">
    <property type="entry name" value="T6SS_Tle1-like_cat"/>
    <property type="match status" value="1"/>
</dbReference>
<sequence length="499" mass="55604">MQPMSSSSATPQDGAAVASPLSTPTLAPSSPGSSPYAVAGRPARTLVLCFDGTGDSFDADNSNVVGLFSMLKKDDRNEQMVYYQPGIGTYLSNTQNVNGFKAQIDKILDEAIAWDLDAHVMGGYEFLMQNYQAGDKISLFGFSRGAYTARALAGMLHKVGLLPPCNHQQVPFAYKMYTMDDDAGWVQSNNFKKAFCIDVSIDFIGVWDTVGSVGVIPHSSLPFVKSNDAIRVFRHALALDERRVRFKPALYRYTPPEDVHGIDPGDMPKGDTTWAFAHELEPLLAQIYGKPRRSASVDQFCKDHAGSHAHGKTDSLEVWFAGCHCDIGGGSVADSTTFKLARIPLRWMVRECFKANTGIRFHAELFKHIGLDPVTLNVPKRPEGIEPEVHHLRADIAPAPEWTEEMHEVHDALADLYDQLAIKWYKWWPLEWFPTRAEDGSVLWPNLGRGRDVPRTDKPFYVHRSVKMRMTACGLKDWKHGPYAPKAAADWAHEPVWVD</sequence>
<dbReference type="PANTHER" id="PTHR33840:SF2">
    <property type="entry name" value="TLE1 PHOSPHOLIPASE DOMAIN-CONTAINING PROTEIN"/>
    <property type="match status" value="1"/>
</dbReference>
<accession>A0A371CRW5</accession>
<evidence type="ECO:0000313" key="3">
    <source>
        <dbReference type="EMBL" id="RDX42989.1"/>
    </source>
</evidence>
<dbReference type="InterPro" id="IPR018712">
    <property type="entry name" value="Tle1-like_cat"/>
</dbReference>
<dbReference type="InterPro" id="IPR029058">
    <property type="entry name" value="AB_hydrolase_fold"/>
</dbReference>
<proteinExistence type="predicted"/>
<name>A0A371CRW5_9APHY</name>
<feature type="compositionally biased region" description="Low complexity" evidence="1">
    <location>
        <begin position="18"/>
        <end position="35"/>
    </location>
</feature>
<evidence type="ECO:0000256" key="1">
    <source>
        <dbReference type="SAM" id="MobiDB-lite"/>
    </source>
</evidence>
<protein>
    <recommendedName>
        <fullName evidence="2">T6SS Phospholipase effector Tle1-like catalytic domain-containing protein</fullName>
    </recommendedName>
</protein>
<dbReference type="PANTHER" id="PTHR33840">
    <property type="match status" value="1"/>
</dbReference>
<keyword evidence="4" id="KW-1185">Reference proteome</keyword>
<feature type="region of interest" description="Disordered" evidence="1">
    <location>
        <begin position="1"/>
        <end position="36"/>
    </location>
</feature>
<dbReference type="OrthoDB" id="3162439at2759"/>
<organism evidence="3 4">
    <name type="scientific">Lentinus brumalis</name>
    <dbReference type="NCBI Taxonomy" id="2498619"/>
    <lineage>
        <taxon>Eukaryota</taxon>
        <taxon>Fungi</taxon>
        <taxon>Dikarya</taxon>
        <taxon>Basidiomycota</taxon>
        <taxon>Agaricomycotina</taxon>
        <taxon>Agaricomycetes</taxon>
        <taxon>Polyporales</taxon>
        <taxon>Polyporaceae</taxon>
        <taxon>Lentinus</taxon>
    </lineage>
</organism>
<dbReference type="Proteomes" id="UP000256964">
    <property type="component" value="Unassembled WGS sequence"/>
</dbReference>